<proteinExistence type="predicted"/>
<sequence length="331" mass="34587">MAIGSGLAASIGFAAESTYGTYVAPTRFLEYIKADLKKKKNVVQGGGLAAGRIAQLGSRRVVTSESVEGGFELEVANKGMGLLLAHLLGSSATPVQQGATAAYLQAHTVGDNIGKSLTIQHGVPDLTGTVRPFTFKGCKLSGAEFSCKVGELLTMSLDVDGRQASEVETLVAASLATGVAPFHWAQMSVKLGTFGAEAAVSGVKGFSVKFDRGMASERFYAGAGGLKAEPIMNDFLKVSGSIEVDLVNKADFADRFAADSATSLVIEFVGPLIASTYYQTFRFTLPMVFFDGDTPTVDGPDVTSGGYPFVAQLDGTNPLVSIDYISTDTTL</sequence>
<dbReference type="InterPro" id="IPR044000">
    <property type="entry name" value="Phage_tube_2"/>
</dbReference>
<dbReference type="AlphaFoldDB" id="A0A9D7FA31"/>
<evidence type="ECO:0000313" key="1">
    <source>
        <dbReference type="EMBL" id="MBK7424852.1"/>
    </source>
</evidence>
<protein>
    <submittedName>
        <fullName evidence="1">Uncharacterized protein</fullName>
    </submittedName>
</protein>
<accession>A0A9D7FA31</accession>
<gene>
    <name evidence="1" type="ORF">IPJ48_18220</name>
</gene>
<name>A0A9D7FA31_9RHOO</name>
<organism evidence="1 2">
    <name type="scientific">Candidatus Propionivibrio dominans</name>
    <dbReference type="NCBI Taxonomy" id="2954373"/>
    <lineage>
        <taxon>Bacteria</taxon>
        <taxon>Pseudomonadati</taxon>
        <taxon>Pseudomonadota</taxon>
        <taxon>Betaproteobacteria</taxon>
        <taxon>Rhodocyclales</taxon>
        <taxon>Rhodocyclaceae</taxon>
        <taxon>Propionivibrio</taxon>
    </lineage>
</organism>
<comment type="caution">
    <text evidence="1">The sequence shown here is derived from an EMBL/GenBank/DDBJ whole genome shotgun (WGS) entry which is preliminary data.</text>
</comment>
<reference evidence="1" key="1">
    <citation type="submission" date="2020-10" db="EMBL/GenBank/DDBJ databases">
        <title>Connecting structure to function with the recovery of over 1000 high-quality activated sludge metagenome-assembled genomes encoding full-length rRNA genes using long-read sequencing.</title>
        <authorList>
            <person name="Singleton C.M."/>
            <person name="Petriglieri F."/>
            <person name="Kristensen J.M."/>
            <person name="Kirkegaard R.H."/>
            <person name="Michaelsen T.Y."/>
            <person name="Andersen M.H."/>
            <person name="Karst S.M."/>
            <person name="Dueholm M.S."/>
            <person name="Nielsen P.H."/>
            <person name="Albertsen M."/>
        </authorList>
    </citation>
    <scope>NUCLEOTIDE SEQUENCE</scope>
    <source>
        <strain evidence="1">EsbW_18-Q3-R4-48_MAXAC.044</strain>
    </source>
</reference>
<dbReference type="Proteomes" id="UP000886602">
    <property type="component" value="Unassembled WGS sequence"/>
</dbReference>
<dbReference type="EMBL" id="JADJNC010000056">
    <property type="protein sequence ID" value="MBK7424852.1"/>
    <property type="molecule type" value="Genomic_DNA"/>
</dbReference>
<evidence type="ECO:0000313" key="2">
    <source>
        <dbReference type="Proteomes" id="UP000886602"/>
    </source>
</evidence>
<dbReference type="Pfam" id="PF18906">
    <property type="entry name" value="Phage_tube_2"/>
    <property type="match status" value="1"/>
</dbReference>